<evidence type="ECO:0000313" key="4">
    <source>
        <dbReference type="EMBL" id="MBI4726757.1"/>
    </source>
</evidence>
<organism evidence="4 5">
    <name type="scientific">candidate division TA06 bacterium</name>
    <dbReference type="NCBI Taxonomy" id="2250710"/>
    <lineage>
        <taxon>Bacteria</taxon>
        <taxon>Bacteria division TA06</taxon>
    </lineage>
</organism>
<dbReference type="InterPro" id="IPR036291">
    <property type="entry name" value="NAD(P)-bd_dom_sf"/>
</dbReference>
<dbReference type="Pfam" id="PF00389">
    <property type="entry name" value="2-Hacid_dh"/>
    <property type="match status" value="1"/>
</dbReference>
<proteinExistence type="inferred from homology"/>
<dbReference type="PANTHER" id="PTHR42938">
    <property type="entry name" value="FORMATE DEHYDROGENASE 1"/>
    <property type="match status" value="1"/>
</dbReference>
<name>A0A933I8W5_UNCT6</name>
<comment type="caution">
    <text evidence="4">The sequence shown here is derived from an EMBL/GenBank/DDBJ whole genome shotgun (WGS) entry which is preliminary data.</text>
</comment>
<dbReference type="GO" id="GO:0016616">
    <property type="term" value="F:oxidoreductase activity, acting on the CH-OH group of donors, NAD or NADP as acceptor"/>
    <property type="evidence" value="ECO:0007669"/>
    <property type="project" value="InterPro"/>
</dbReference>
<evidence type="ECO:0000259" key="3">
    <source>
        <dbReference type="Pfam" id="PF02826"/>
    </source>
</evidence>
<dbReference type="InterPro" id="IPR006139">
    <property type="entry name" value="D-isomer_2_OHA_DH_cat_dom"/>
</dbReference>
<dbReference type="Gene3D" id="3.40.50.720">
    <property type="entry name" value="NAD(P)-binding Rossmann-like Domain"/>
    <property type="match status" value="2"/>
</dbReference>
<sequence length="308" mass="33274">MAKKVLLATEKPFAKVAVEGISKIFTAAGYELVKLEKYTDKADLLKAAADADAMIIRSDKADAAVIEAAKNLKVIVRAGAGYDNIDLAAATGKGICAMNTPGQNSNAVAELAVGMMVFLARNKFTEGNGSELKGKKLGIHAYGNVGRLVSAIAKGFGMTVCAFDPFVEKSKMEAEGVKVFDKMEDLYSQCDYVSLHIPANEKTKKSINYDLLVRMKKGAALINTARKEVIDEEGLKKVMAEREDLKYATDIAPDCQAEIAEIFSNRYHATKKKMGAETSEANINAGLAAANQIVKFLEKGDRTFQVNK</sequence>
<evidence type="ECO:0000259" key="2">
    <source>
        <dbReference type="Pfam" id="PF00389"/>
    </source>
</evidence>
<dbReference type="FunFam" id="3.40.50.720:FF:000492">
    <property type="entry name" value="D3-phosphoglycerate dehydrogenase, putative"/>
    <property type="match status" value="1"/>
</dbReference>
<evidence type="ECO:0000256" key="1">
    <source>
        <dbReference type="RuleBase" id="RU003719"/>
    </source>
</evidence>
<dbReference type="SUPFAM" id="SSF52283">
    <property type="entry name" value="Formate/glycerate dehydrogenase catalytic domain-like"/>
    <property type="match status" value="1"/>
</dbReference>
<evidence type="ECO:0000313" key="5">
    <source>
        <dbReference type="Proteomes" id="UP000736328"/>
    </source>
</evidence>
<reference evidence="4" key="1">
    <citation type="submission" date="2020-07" db="EMBL/GenBank/DDBJ databases">
        <title>Huge and variable diversity of episymbiotic CPR bacteria and DPANN archaea in groundwater ecosystems.</title>
        <authorList>
            <person name="He C.Y."/>
            <person name="Keren R."/>
            <person name="Whittaker M."/>
            <person name="Farag I.F."/>
            <person name="Doudna J."/>
            <person name="Cate J.H.D."/>
            <person name="Banfield J.F."/>
        </authorList>
    </citation>
    <scope>NUCLEOTIDE SEQUENCE</scope>
    <source>
        <strain evidence="4">NC_groundwater_1520_Pr4_B-0.1um_53_5</strain>
    </source>
</reference>
<dbReference type="PANTHER" id="PTHR42938:SF47">
    <property type="entry name" value="HYDROXYPYRUVATE REDUCTASE"/>
    <property type="match status" value="1"/>
</dbReference>
<dbReference type="InterPro" id="IPR006140">
    <property type="entry name" value="D-isomer_DH_NAD-bd"/>
</dbReference>
<feature type="domain" description="D-isomer specific 2-hydroxyacid dehydrogenase catalytic" evidence="2">
    <location>
        <begin position="23"/>
        <end position="307"/>
    </location>
</feature>
<dbReference type="Proteomes" id="UP000736328">
    <property type="component" value="Unassembled WGS sequence"/>
</dbReference>
<dbReference type="EMBL" id="JACQXR010000078">
    <property type="protein sequence ID" value="MBI4726757.1"/>
    <property type="molecule type" value="Genomic_DNA"/>
</dbReference>
<feature type="domain" description="D-isomer specific 2-hydroxyacid dehydrogenase NAD-binding" evidence="3">
    <location>
        <begin position="125"/>
        <end position="252"/>
    </location>
</feature>
<protein>
    <submittedName>
        <fullName evidence="4">3-phosphoglycerate dehydrogenase</fullName>
    </submittedName>
</protein>
<dbReference type="AlphaFoldDB" id="A0A933I8W5"/>
<dbReference type="SUPFAM" id="SSF51735">
    <property type="entry name" value="NAD(P)-binding Rossmann-fold domains"/>
    <property type="match status" value="1"/>
</dbReference>
<dbReference type="Pfam" id="PF02826">
    <property type="entry name" value="2-Hacid_dh_C"/>
    <property type="match status" value="1"/>
</dbReference>
<keyword evidence="1" id="KW-0560">Oxidoreductase</keyword>
<comment type="similarity">
    <text evidence="1">Belongs to the D-isomer specific 2-hydroxyacid dehydrogenase family.</text>
</comment>
<gene>
    <name evidence="4" type="ORF">HY768_05985</name>
</gene>
<accession>A0A933I8W5</accession>
<dbReference type="GO" id="GO:0051287">
    <property type="term" value="F:NAD binding"/>
    <property type="evidence" value="ECO:0007669"/>
    <property type="project" value="InterPro"/>
</dbReference>